<evidence type="ECO:0000259" key="1">
    <source>
        <dbReference type="PROSITE" id="PS50943"/>
    </source>
</evidence>
<dbReference type="Pfam" id="PF01381">
    <property type="entry name" value="HTH_3"/>
    <property type="match status" value="1"/>
</dbReference>
<proteinExistence type="predicted"/>
<dbReference type="KEGG" id="hba:Hbal_3181"/>
<organism evidence="2 3">
    <name type="scientific">Hirschia baltica (strain ATCC 49814 / DSM 5838 / IFAM 1418)</name>
    <dbReference type="NCBI Taxonomy" id="582402"/>
    <lineage>
        <taxon>Bacteria</taxon>
        <taxon>Pseudomonadati</taxon>
        <taxon>Pseudomonadota</taxon>
        <taxon>Alphaproteobacteria</taxon>
        <taxon>Hyphomonadales</taxon>
        <taxon>Hyphomonadaceae</taxon>
        <taxon>Hirschia</taxon>
    </lineage>
</organism>
<dbReference type="InterPro" id="IPR001387">
    <property type="entry name" value="Cro/C1-type_HTH"/>
</dbReference>
<dbReference type="HOGENOM" id="CLU_066192_47_2_5"/>
<dbReference type="Proteomes" id="UP000002745">
    <property type="component" value="Plasmid pHbal01"/>
</dbReference>
<evidence type="ECO:0000313" key="2">
    <source>
        <dbReference type="EMBL" id="ACT60848.1"/>
    </source>
</evidence>
<dbReference type="SMART" id="SM00530">
    <property type="entry name" value="HTH_XRE"/>
    <property type="match status" value="1"/>
</dbReference>
<dbReference type="RefSeq" id="WP_012778235.1">
    <property type="nucleotide sequence ID" value="NC_012983.1"/>
</dbReference>
<evidence type="ECO:0000313" key="3">
    <source>
        <dbReference type="Proteomes" id="UP000002745"/>
    </source>
</evidence>
<keyword evidence="3" id="KW-1185">Reference proteome</keyword>
<dbReference type="PROSITE" id="PS50943">
    <property type="entry name" value="HTH_CROC1"/>
    <property type="match status" value="1"/>
</dbReference>
<dbReference type="OrthoDB" id="9154356at2"/>
<name>C6XS07_HIRBI</name>
<dbReference type="Gene3D" id="1.10.260.40">
    <property type="entry name" value="lambda repressor-like DNA-binding domains"/>
    <property type="match status" value="1"/>
</dbReference>
<sequence>MTDIIRSPRNVGDAIRKIRLEKGLTQTELAARVNVRQATISKLESGEPATRLSTLFDVLMALDMDLHIMPKPNSTPDDTANFEDIY</sequence>
<gene>
    <name evidence="2" type="ordered locus">Hbal_3181</name>
</gene>
<keyword evidence="2" id="KW-0614">Plasmid</keyword>
<dbReference type="EMBL" id="CP001679">
    <property type="protein sequence ID" value="ACT60848.1"/>
    <property type="molecule type" value="Genomic_DNA"/>
</dbReference>
<dbReference type="InterPro" id="IPR010982">
    <property type="entry name" value="Lambda_DNA-bd_dom_sf"/>
</dbReference>
<accession>C6XS07</accession>
<reference evidence="3" key="1">
    <citation type="journal article" date="2011" name="J. Bacteriol.">
        <title>Genome sequences of eight morphologically diverse alphaproteobacteria.</title>
        <authorList>
            <consortium name="US DOE Joint Genome Institute"/>
            <person name="Brown P.J."/>
            <person name="Kysela D.T."/>
            <person name="Buechlein A."/>
            <person name="Hemmerich C."/>
            <person name="Brun Y.V."/>
        </authorList>
    </citation>
    <scope>NUCLEOTIDE SEQUENCE [LARGE SCALE GENOMIC DNA]</scope>
    <source>
        <strain evidence="3">ATCC 49814 / DSM 5838 / IFAM 1418</strain>
        <plasmid evidence="3">pHbal01</plasmid>
    </source>
</reference>
<dbReference type="SUPFAM" id="SSF47413">
    <property type="entry name" value="lambda repressor-like DNA-binding domains"/>
    <property type="match status" value="1"/>
</dbReference>
<feature type="domain" description="HTH cro/C1-type" evidence="1">
    <location>
        <begin position="15"/>
        <end position="69"/>
    </location>
</feature>
<dbReference type="CDD" id="cd00093">
    <property type="entry name" value="HTH_XRE"/>
    <property type="match status" value="1"/>
</dbReference>
<geneLocation type="plasmid" evidence="2 3">
    <name>pHbal01</name>
</geneLocation>
<dbReference type="AlphaFoldDB" id="C6XS07"/>
<protein>
    <submittedName>
        <fullName evidence="2">Transcriptional regulator, XRE family</fullName>
    </submittedName>
</protein>
<dbReference type="GO" id="GO:0003677">
    <property type="term" value="F:DNA binding"/>
    <property type="evidence" value="ECO:0007669"/>
    <property type="project" value="InterPro"/>
</dbReference>
<dbReference type="eggNOG" id="COG1396">
    <property type="taxonomic scope" value="Bacteria"/>
</dbReference>